<dbReference type="InterPro" id="IPR018490">
    <property type="entry name" value="cNMP-bd_dom_sf"/>
</dbReference>
<dbReference type="InterPro" id="IPR036388">
    <property type="entry name" value="WH-like_DNA-bd_sf"/>
</dbReference>
<evidence type="ECO:0000256" key="2">
    <source>
        <dbReference type="ARBA" id="ARBA00023125"/>
    </source>
</evidence>
<dbReference type="EMBL" id="JACHBU010000013">
    <property type="protein sequence ID" value="MBB6510972.1"/>
    <property type="molecule type" value="Genomic_DNA"/>
</dbReference>
<comment type="caution">
    <text evidence="5">The sequence shown here is derived from an EMBL/GenBank/DDBJ whole genome shotgun (WGS) entry which is preliminary data.</text>
</comment>
<dbReference type="SUPFAM" id="SSF46785">
    <property type="entry name" value="Winged helix' DNA-binding domain"/>
    <property type="match status" value="1"/>
</dbReference>
<evidence type="ECO:0000259" key="4">
    <source>
        <dbReference type="PROSITE" id="PS51063"/>
    </source>
</evidence>
<sequence length="256" mass="29018">MRISPLIRKLEQFTSLSENDKLRLECAAGEQLDYAPKQDVICQGDRPDHVHLLIEGWACRYKILHNGNRQIMAYLIPGDLCDVHVTLLDAMDHSIGALSACKILMFPKADLADLMLENPQILRALWWSTLVDEAILREWLVNVGGRPSEKRLGHLICEMIHRAGAVGLTTDNTFEMPLTQEELADTMGMSAVHMNRCFHTLRAEGLISTDARRILIHDLERLIAFSGFDPAYLHQVRVVSAQPTHTQMGNVRNRQY</sequence>
<dbReference type="PANTHER" id="PTHR24567">
    <property type="entry name" value="CRP FAMILY TRANSCRIPTIONAL REGULATORY PROTEIN"/>
    <property type="match status" value="1"/>
</dbReference>
<reference evidence="5 6" key="1">
    <citation type="submission" date="2020-08" db="EMBL/GenBank/DDBJ databases">
        <title>The Agave Microbiome: Exploring the role of microbial communities in plant adaptations to desert environments.</title>
        <authorList>
            <person name="Partida-Martinez L.P."/>
        </authorList>
    </citation>
    <scope>NUCLEOTIDE SEQUENCE [LARGE SCALE GENOMIC DNA]</scope>
    <source>
        <strain evidence="5 6">AS3.12</strain>
    </source>
</reference>
<dbReference type="InterPro" id="IPR000595">
    <property type="entry name" value="cNMP-bd_dom"/>
</dbReference>
<evidence type="ECO:0000256" key="3">
    <source>
        <dbReference type="ARBA" id="ARBA00023163"/>
    </source>
</evidence>
<dbReference type="GO" id="GO:0005829">
    <property type="term" value="C:cytosol"/>
    <property type="evidence" value="ECO:0007669"/>
    <property type="project" value="TreeGrafter"/>
</dbReference>
<dbReference type="Pfam" id="PF13545">
    <property type="entry name" value="HTH_Crp_2"/>
    <property type="match status" value="1"/>
</dbReference>
<dbReference type="GO" id="GO:0003677">
    <property type="term" value="F:DNA binding"/>
    <property type="evidence" value="ECO:0007669"/>
    <property type="project" value="UniProtKB-KW"/>
</dbReference>
<keyword evidence="3" id="KW-0804">Transcription</keyword>
<evidence type="ECO:0000313" key="6">
    <source>
        <dbReference type="Proteomes" id="UP000585437"/>
    </source>
</evidence>
<organism evidence="5 6">
    <name type="scientific">Rhizobium soli</name>
    <dbReference type="NCBI Taxonomy" id="424798"/>
    <lineage>
        <taxon>Bacteria</taxon>
        <taxon>Pseudomonadati</taxon>
        <taxon>Pseudomonadota</taxon>
        <taxon>Alphaproteobacteria</taxon>
        <taxon>Hyphomicrobiales</taxon>
        <taxon>Rhizobiaceae</taxon>
        <taxon>Rhizobium/Agrobacterium group</taxon>
        <taxon>Rhizobium</taxon>
    </lineage>
</organism>
<evidence type="ECO:0000256" key="1">
    <source>
        <dbReference type="ARBA" id="ARBA00023015"/>
    </source>
</evidence>
<dbReference type="CDD" id="cd00038">
    <property type="entry name" value="CAP_ED"/>
    <property type="match status" value="1"/>
</dbReference>
<feature type="domain" description="HTH crp-type" evidence="4">
    <location>
        <begin position="146"/>
        <end position="220"/>
    </location>
</feature>
<accession>A0A7X0JQB6</accession>
<dbReference type="SUPFAM" id="SSF51206">
    <property type="entry name" value="cAMP-binding domain-like"/>
    <property type="match status" value="1"/>
</dbReference>
<dbReference type="PROSITE" id="PS51063">
    <property type="entry name" value="HTH_CRP_2"/>
    <property type="match status" value="1"/>
</dbReference>
<dbReference type="GO" id="GO:0003700">
    <property type="term" value="F:DNA-binding transcription factor activity"/>
    <property type="evidence" value="ECO:0007669"/>
    <property type="project" value="TreeGrafter"/>
</dbReference>
<dbReference type="InterPro" id="IPR036390">
    <property type="entry name" value="WH_DNA-bd_sf"/>
</dbReference>
<dbReference type="Gene3D" id="1.10.10.10">
    <property type="entry name" value="Winged helix-like DNA-binding domain superfamily/Winged helix DNA-binding domain"/>
    <property type="match status" value="1"/>
</dbReference>
<dbReference type="Pfam" id="PF00027">
    <property type="entry name" value="cNMP_binding"/>
    <property type="match status" value="1"/>
</dbReference>
<dbReference type="Gene3D" id="2.60.120.10">
    <property type="entry name" value="Jelly Rolls"/>
    <property type="match status" value="1"/>
</dbReference>
<protein>
    <submittedName>
        <fullName evidence="5">CRP-like cAMP-binding protein</fullName>
    </submittedName>
</protein>
<keyword evidence="2" id="KW-0238">DNA-binding</keyword>
<dbReference type="SMART" id="SM00419">
    <property type="entry name" value="HTH_CRP"/>
    <property type="match status" value="1"/>
</dbReference>
<name>A0A7X0JQB6_9HYPH</name>
<dbReference type="InterPro" id="IPR012318">
    <property type="entry name" value="HTH_CRP"/>
</dbReference>
<keyword evidence="6" id="KW-1185">Reference proteome</keyword>
<keyword evidence="1" id="KW-0805">Transcription regulation</keyword>
<dbReference type="RefSeq" id="WP_184656009.1">
    <property type="nucleotide sequence ID" value="NZ_JACHBU010000013.1"/>
</dbReference>
<gene>
    <name evidence="5" type="ORF">F4695_004365</name>
</gene>
<dbReference type="Proteomes" id="UP000585437">
    <property type="component" value="Unassembled WGS sequence"/>
</dbReference>
<dbReference type="PANTHER" id="PTHR24567:SF68">
    <property type="entry name" value="DNA-BINDING TRANSCRIPTIONAL DUAL REGULATOR CRP"/>
    <property type="match status" value="1"/>
</dbReference>
<dbReference type="AlphaFoldDB" id="A0A7X0JQB6"/>
<evidence type="ECO:0000313" key="5">
    <source>
        <dbReference type="EMBL" id="MBB6510972.1"/>
    </source>
</evidence>
<dbReference type="InterPro" id="IPR050397">
    <property type="entry name" value="Env_Response_Regulators"/>
</dbReference>
<dbReference type="InterPro" id="IPR014710">
    <property type="entry name" value="RmlC-like_jellyroll"/>
</dbReference>
<proteinExistence type="predicted"/>